<name>A0AAN7V1I5_9COLE</name>
<evidence type="ECO:0000313" key="3">
    <source>
        <dbReference type="Proteomes" id="UP001329430"/>
    </source>
</evidence>
<feature type="chain" id="PRO_5042947633" evidence="1">
    <location>
        <begin position="20"/>
        <end position="602"/>
    </location>
</feature>
<keyword evidence="1" id="KW-0732">Signal</keyword>
<comment type="caution">
    <text evidence="2">The sequence shown here is derived from an EMBL/GenBank/DDBJ whole genome shotgun (WGS) entry which is preliminary data.</text>
</comment>
<reference evidence="2 3" key="1">
    <citation type="journal article" date="2024" name="Insects">
        <title>An Improved Chromosome-Level Genome Assembly of the Firefly Pyrocoelia pectoralis.</title>
        <authorList>
            <person name="Fu X."/>
            <person name="Meyer-Rochow V.B."/>
            <person name="Ballantyne L."/>
            <person name="Zhu X."/>
        </authorList>
    </citation>
    <scope>NUCLEOTIDE SEQUENCE [LARGE SCALE GENOMIC DNA]</scope>
    <source>
        <strain evidence="2">XCY_ONT2</strain>
    </source>
</reference>
<evidence type="ECO:0000313" key="2">
    <source>
        <dbReference type="EMBL" id="KAK5637983.1"/>
    </source>
</evidence>
<keyword evidence="3" id="KW-1185">Reference proteome</keyword>
<gene>
    <name evidence="2" type="ORF">RI129_012278</name>
</gene>
<organism evidence="2 3">
    <name type="scientific">Pyrocoelia pectoralis</name>
    <dbReference type="NCBI Taxonomy" id="417401"/>
    <lineage>
        <taxon>Eukaryota</taxon>
        <taxon>Metazoa</taxon>
        <taxon>Ecdysozoa</taxon>
        <taxon>Arthropoda</taxon>
        <taxon>Hexapoda</taxon>
        <taxon>Insecta</taxon>
        <taxon>Pterygota</taxon>
        <taxon>Neoptera</taxon>
        <taxon>Endopterygota</taxon>
        <taxon>Coleoptera</taxon>
        <taxon>Polyphaga</taxon>
        <taxon>Elateriformia</taxon>
        <taxon>Elateroidea</taxon>
        <taxon>Lampyridae</taxon>
        <taxon>Lampyrinae</taxon>
        <taxon>Pyrocoelia</taxon>
    </lineage>
</organism>
<evidence type="ECO:0000256" key="1">
    <source>
        <dbReference type="SAM" id="SignalP"/>
    </source>
</evidence>
<feature type="signal peptide" evidence="1">
    <location>
        <begin position="1"/>
        <end position="19"/>
    </location>
</feature>
<proteinExistence type="predicted"/>
<sequence length="602" mass="73520">MAKLAVFFFAALAFQAAFATLPEFHSEGKLVNYLDEIRTEVRDLTLFLEKDFPNNEYAIKTVTWQCRKFVEVVEVILAKLREETFTTREDGLKTFKQVIYVLEEVRDNLKEVTLYHDITKVHELKLNFIRCVNVVYENIEKLVNLTYTFYPEFRYTLKYVLVDFINVLHGIRSHFLHINQGFEVVETPRVLIKEIHEYTREFTEILKEFVHPTQVKVALREYLMYVNEIVRKLQEETILGHKELDVILHHLTNKLREIVFPVMQIMTENTVDMKVFRTKIITDLYEVVSIFEQLVQLCEDKVLPVEVRTLLIRVIYHYFYAIKHVIHETRFGHKIDFYSPKYYNTEYYGKHGYGLYELDFHRRFYTPSKYDIPFEYESFKPSYYTPYKYESLFPLRKYEVEPIYGKTLEWNKYFGGLKYESPKDLVLTIQMLVKRVFERFEHKTWEVTDVKTVLFHHIREYITILDYILEKFETKMTFEHTIYTEKYFEEFIYKCKEIRRELREIVSTEIHTNWPELKIRFLRCIEVLATEWCRLIEKVEVHDFERFWVKEISNRFISFLNKIYYERTYTPLNYPVKEFTGYFPRYVKDTFRPYVLNRFFKY</sequence>
<dbReference type="Proteomes" id="UP001329430">
    <property type="component" value="Chromosome 10"/>
</dbReference>
<protein>
    <submittedName>
        <fullName evidence="2">Uncharacterized protein</fullName>
    </submittedName>
</protein>
<dbReference type="EMBL" id="JAVRBK010000010">
    <property type="protein sequence ID" value="KAK5637983.1"/>
    <property type="molecule type" value="Genomic_DNA"/>
</dbReference>
<dbReference type="AlphaFoldDB" id="A0AAN7V1I5"/>
<accession>A0AAN7V1I5</accession>